<comment type="caution">
    <text evidence="1">The sequence shown here is derived from an EMBL/GenBank/DDBJ whole genome shotgun (WGS) entry which is preliminary data.</text>
</comment>
<evidence type="ECO:0000313" key="2">
    <source>
        <dbReference type="Proteomes" id="UP001286313"/>
    </source>
</evidence>
<dbReference type="Proteomes" id="UP001286313">
    <property type="component" value="Unassembled WGS sequence"/>
</dbReference>
<dbReference type="AlphaFoldDB" id="A0AAE1EWQ6"/>
<evidence type="ECO:0000313" key="1">
    <source>
        <dbReference type="EMBL" id="KAK3862933.1"/>
    </source>
</evidence>
<reference evidence="1" key="1">
    <citation type="submission" date="2023-10" db="EMBL/GenBank/DDBJ databases">
        <title>Genome assemblies of two species of porcelain crab, Petrolisthes cinctipes and Petrolisthes manimaculis (Anomura: Porcellanidae).</title>
        <authorList>
            <person name="Angst P."/>
        </authorList>
    </citation>
    <scope>NUCLEOTIDE SEQUENCE</scope>
    <source>
        <strain evidence="1">PB745_01</strain>
        <tissue evidence="1">Gill</tissue>
    </source>
</reference>
<keyword evidence="2" id="KW-1185">Reference proteome</keyword>
<gene>
    <name evidence="1" type="ORF">Pcinc_031241</name>
</gene>
<accession>A0AAE1EWQ6</accession>
<name>A0AAE1EWQ6_PETCI</name>
<protein>
    <submittedName>
        <fullName evidence="1">Uncharacterized protein</fullName>
    </submittedName>
</protein>
<organism evidence="1 2">
    <name type="scientific">Petrolisthes cinctipes</name>
    <name type="common">Flat porcelain crab</name>
    <dbReference type="NCBI Taxonomy" id="88211"/>
    <lineage>
        <taxon>Eukaryota</taxon>
        <taxon>Metazoa</taxon>
        <taxon>Ecdysozoa</taxon>
        <taxon>Arthropoda</taxon>
        <taxon>Crustacea</taxon>
        <taxon>Multicrustacea</taxon>
        <taxon>Malacostraca</taxon>
        <taxon>Eumalacostraca</taxon>
        <taxon>Eucarida</taxon>
        <taxon>Decapoda</taxon>
        <taxon>Pleocyemata</taxon>
        <taxon>Anomura</taxon>
        <taxon>Galatheoidea</taxon>
        <taxon>Porcellanidae</taxon>
        <taxon>Petrolisthes</taxon>
    </lineage>
</organism>
<sequence length="82" mass="8564">MYMVDSSVNQLLMDGVQPCVGDPQLAQAPPSVPEVRKSVAKLKEKKVAGGCGIGGELKERGEAMIQGFVVQSSSSGSDREVA</sequence>
<dbReference type="EMBL" id="JAWQEG010004125">
    <property type="protein sequence ID" value="KAK3862933.1"/>
    <property type="molecule type" value="Genomic_DNA"/>
</dbReference>
<proteinExistence type="predicted"/>